<dbReference type="eggNOG" id="COG4772">
    <property type="taxonomic scope" value="Bacteria"/>
</dbReference>
<dbReference type="InterPro" id="IPR037066">
    <property type="entry name" value="Plug_dom_sf"/>
</dbReference>
<dbReference type="Gene3D" id="2.40.170.20">
    <property type="entry name" value="TonB-dependent receptor, beta-barrel domain"/>
    <property type="match status" value="1"/>
</dbReference>
<organism evidence="12 13">
    <name type="scientific">Methylobacillus flagellatus (strain ATCC 51484 / DSM 6875 / VKM B-1610 / KT)</name>
    <dbReference type="NCBI Taxonomy" id="265072"/>
    <lineage>
        <taxon>Bacteria</taxon>
        <taxon>Pseudomonadati</taxon>
        <taxon>Pseudomonadota</taxon>
        <taxon>Betaproteobacteria</taxon>
        <taxon>Nitrosomonadales</taxon>
        <taxon>Methylophilaceae</taxon>
        <taxon>Methylobacillus</taxon>
    </lineage>
</organism>
<dbReference type="Pfam" id="PF07715">
    <property type="entry name" value="Plug"/>
    <property type="match status" value="1"/>
</dbReference>
<feature type="signal peptide" evidence="10">
    <location>
        <begin position="1"/>
        <end position="41"/>
    </location>
</feature>
<feature type="chain" id="PRO_5004189915" evidence="10">
    <location>
        <begin position="42"/>
        <end position="518"/>
    </location>
</feature>
<keyword evidence="10" id="KW-0732">Signal</keyword>
<dbReference type="PANTHER" id="PTHR30442:SF0">
    <property type="entry name" value="FE(3+) DICITRATE TRANSPORT PROTEIN FECA"/>
    <property type="match status" value="1"/>
</dbReference>
<evidence type="ECO:0000256" key="2">
    <source>
        <dbReference type="ARBA" id="ARBA00009810"/>
    </source>
</evidence>
<keyword evidence="13" id="KW-1185">Reference proteome</keyword>
<protein>
    <submittedName>
        <fullName evidence="12">TonB-dependent receptor, plug</fullName>
    </submittedName>
</protein>
<dbReference type="GO" id="GO:0009279">
    <property type="term" value="C:cell outer membrane"/>
    <property type="evidence" value="ECO:0007669"/>
    <property type="project" value="UniProtKB-SubCell"/>
</dbReference>
<evidence type="ECO:0000313" key="12">
    <source>
        <dbReference type="EMBL" id="ABE49086.1"/>
    </source>
</evidence>
<evidence type="ECO:0000256" key="7">
    <source>
        <dbReference type="ARBA" id="ARBA00023170"/>
    </source>
</evidence>
<dbReference type="InterPro" id="IPR012910">
    <property type="entry name" value="Plug_dom"/>
</dbReference>
<evidence type="ECO:0000256" key="9">
    <source>
        <dbReference type="PROSITE-ProRule" id="PRU01360"/>
    </source>
</evidence>
<keyword evidence="3 9" id="KW-0813">Transport</keyword>
<dbReference type="STRING" id="265072.Mfla_0818"/>
<dbReference type="KEGG" id="mfa:Mfla_0818"/>
<dbReference type="PROSITE" id="PS52016">
    <property type="entry name" value="TONB_DEPENDENT_REC_3"/>
    <property type="match status" value="1"/>
</dbReference>
<dbReference type="InterPro" id="IPR021077">
    <property type="entry name" value="Phage_phi-Lf_Orf112"/>
</dbReference>
<keyword evidence="4 9" id="KW-1134">Transmembrane beta strand</keyword>
<sequence length="518" mass="58584">MERCWKAVLFQCSMKLRGNSKVIKKPMMGMAVLILTMPAFAAEQANQKNAASNANEESIVADKVKVTSILPDRLEAVPGSFNVVDEKELKARQPFSVREALNQTPGINIVGEDAFVLAPNIGIRGLNPRRTSRTLLMEDGVPLFLAPYGDPSAHYTTPLDRVNRIEVVKGSGQTLYGPQTVGGMINFVTKPVPKEFQASVMAIIGNNNFSGGHVNIGTGGDWGGIMLDAVNRKGDGIRDNHDFEVNELTLKGQLNLDERNTLITKLGWYEENSSISETGLGLVEYNEDKYQAPTGKQDYFNHERKSMQLKHIFQVSDKAKLSTQFYYVKSEAQLKTGYTGSFSTILICNTRLAYVPSPRYMGRTINNKKGAVNMSFKHFNNFSLSNENTPEAIDWLLEVGWHYTTMQENEAMQIARVNRTTWGRWRKGQIKIPPATLELLRLHAFGHTMCNLHRQWDDFRFRRDALITPDGREMRPADLKAVFVWKQMCLYNRTSAERQDIYNRLRLVYGDNYQHAIA</sequence>
<name>Q1H351_METFK</name>
<evidence type="ECO:0000256" key="8">
    <source>
        <dbReference type="ARBA" id="ARBA00023237"/>
    </source>
</evidence>
<evidence type="ECO:0000313" key="13">
    <source>
        <dbReference type="Proteomes" id="UP000002440"/>
    </source>
</evidence>
<evidence type="ECO:0000259" key="11">
    <source>
        <dbReference type="Pfam" id="PF07715"/>
    </source>
</evidence>
<evidence type="ECO:0000256" key="4">
    <source>
        <dbReference type="ARBA" id="ARBA00022452"/>
    </source>
</evidence>
<keyword evidence="6 9" id="KW-0472">Membrane</keyword>
<evidence type="ECO:0000256" key="10">
    <source>
        <dbReference type="SAM" id="SignalP"/>
    </source>
</evidence>
<gene>
    <name evidence="12" type="ordered locus">Mfla_0818</name>
</gene>
<dbReference type="Pfam" id="PF12375">
    <property type="entry name" value="DUF3653"/>
    <property type="match status" value="1"/>
</dbReference>
<dbReference type="GO" id="GO:0033214">
    <property type="term" value="P:siderophore-iron import into cell"/>
    <property type="evidence" value="ECO:0007669"/>
    <property type="project" value="TreeGrafter"/>
</dbReference>
<keyword evidence="5 9" id="KW-0812">Transmembrane</keyword>
<dbReference type="InterPro" id="IPR039426">
    <property type="entry name" value="TonB-dep_rcpt-like"/>
</dbReference>
<dbReference type="Gene3D" id="2.170.130.10">
    <property type="entry name" value="TonB-dependent receptor, plug domain"/>
    <property type="match status" value="1"/>
</dbReference>
<accession>Q1H351</accession>
<proteinExistence type="inferred from homology"/>
<dbReference type="PANTHER" id="PTHR30442">
    <property type="entry name" value="IRON III DICITRATE TRANSPORT PROTEIN FECA"/>
    <property type="match status" value="1"/>
</dbReference>
<comment type="subcellular location">
    <subcellularLocation>
        <location evidence="1 9">Cell outer membrane</location>
        <topology evidence="1 9">Multi-pass membrane protein</topology>
    </subcellularLocation>
</comment>
<evidence type="ECO:0000256" key="6">
    <source>
        <dbReference type="ARBA" id="ARBA00023136"/>
    </source>
</evidence>
<feature type="domain" description="TonB-dependent receptor plug" evidence="11">
    <location>
        <begin position="75"/>
        <end position="183"/>
    </location>
</feature>
<dbReference type="HOGENOM" id="CLU_525617_0_0_4"/>
<dbReference type="Proteomes" id="UP000002440">
    <property type="component" value="Chromosome"/>
</dbReference>
<comment type="similarity">
    <text evidence="2 9">Belongs to the TonB-dependent receptor family.</text>
</comment>
<keyword evidence="8 9" id="KW-0998">Cell outer membrane</keyword>
<reference evidence="12 13" key="1">
    <citation type="submission" date="2006-03" db="EMBL/GenBank/DDBJ databases">
        <title>Complete sequence of Methylobacillus flagellatus KT.</title>
        <authorList>
            <consortium name="US DOE Joint Genome Institute"/>
            <person name="Copeland A."/>
            <person name="Lucas S."/>
            <person name="Lapidus A."/>
            <person name="Barry K."/>
            <person name="Detter J.C."/>
            <person name="Glavina del Rio T."/>
            <person name="Hammon N."/>
            <person name="Israni S."/>
            <person name="Dalin E."/>
            <person name="Tice H."/>
            <person name="Pitluck S."/>
            <person name="Brettin T."/>
            <person name="Bruce D."/>
            <person name="Han C."/>
            <person name="Tapia R."/>
            <person name="Saunders E."/>
            <person name="Gilna P."/>
            <person name="Schmutz J."/>
            <person name="Larimer F."/>
            <person name="Land M."/>
            <person name="Kyrpides N."/>
            <person name="Anderson I."/>
            <person name="Richardson P."/>
        </authorList>
    </citation>
    <scope>NUCLEOTIDE SEQUENCE [LARGE SCALE GENOMIC DNA]</scope>
    <source>
        <strain evidence="13">KT / ATCC 51484 / DSM 6875</strain>
    </source>
</reference>
<evidence type="ECO:0000256" key="5">
    <source>
        <dbReference type="ARBA" id="ARBA00022692"/>
    </source>
</evidence>
<keyword evidence="7 12" id="KW-0675">Receptor</keyword>
<dbReference type="AlphaFoldDB" id="Q1H351"/>
<evidence type="ECO:0000256" key="1">
    <source>
        <dbReference type="ARBA" id="ARBA00004571"/>
    </source>
</evidence>
<dbReference type="SUPFAM" id="SSF56935">
    <property type="entry name" value="Porins"/>
    <property type="match status" value="1"/>
</dbReference>
<dbReference type="InterPro" id="IPR036942">
    <property type="entry name" value="Beta-barrel_TonB_sf"/>
</dbReference>
<evidence type="ECO:0000256" key="3">
    <source>
        <dbReference type="ARBA" id="ARBA00022448"/>
    </source>
</evidence>
<dbReference type="EMBL" id="CP000284">
    <property type="protein sequence ID" value="ABE49086.1"/>
    <property type="molecule type" value="Genomic_DNA"/>
</dbReference>